<reference evidence="1 2" key="1">
    <citation type="submission" date="2015-06" db="EMBL/GenBank/DDBJ databases">
        <title>Improved classification and identification of acetic acid bacteria using matrix-assisted laser desorption/ionization time-of-flight mass spectrometry; Gluconobacter nephelii and Gluconobacter uchimurae are later heterotypic synonyms of Gluconobacter japonicus and Gluconobacter oxydans, respectively.</title>
        <authorList>
            <person name="Li L."/>
            <person name="Cleenwerck I."/>
            <person name="De Vuyst L."/>
            <person name="Vandamme P."/>
        </authorList>
    </citation>
    <scope>NUCLEOTIDE SEQUENCE [LARGE SCALE GENOMIC DNA]</scope>
    <source>
        <strain evidence="1 2">LMG 1764</strain>
    </source>
</reference>
<dbReference type="RefSeq" id="WP_062497876.1">
    <property type="nucleotide sequence ID" value="NZ_LHZB01000121.1"/>
</dbReference>
<accession>A0A149QPZ2</accession>
<evidence type="ECO:0000313" key="2">
    <source>
        <dbReference type="Proteomes" id="UP000075573"/>
    </source>
</evidence>
<proteinExistence type="predicted"/>
<dbReference type="Proteomes" id="UP000075573">
    <property type="component" value="Unassembled WGS sequence"/>
</dbReference>
<dbReference type="EMBL" id="LHZB01000121">
    <property type="protein sequence ID" value="KXU99253.1"/>
    <property type="molecule type" value="Genomic_DNA"/>
</dbReference>
<dbReference type="AlphaFoldDB" id="A0A149QPZ2"/>
<protein>
    <submittedName>
        <fullName evidence="1">Uncharacterized protein</fullName>
    </submittedName>
</protein>
<comment type="caution">
    <text evidence="1">The sequence shown here is derived from an EMBL/GenBank/DDBJ whole genome shotgun (WGS) entry which is preliminary data.</text>
</comment>
<name>A0A149QPZ2_9PROT</name>
<sequence>MSDASRKAFLSAMDSALNWLEDNGMTAAFANFTEAQAESFFASFLDKYVLEITATWDPKLIRTIGVPRNDQG</sequence>
<evidence type="ECO:0000313" key="1">
    <source>
        <dbReference type="EMBL" id="KXU99253.1"/>
    </source>
</evidence>
<gene>
    <name evidence="1" type="ORF">AD929_15780</name>
</gene>
<organism evidence="1 2">
    <name type="scientific">Gluconobacter potus</name>
    <dbReference type="NCBI Taxonomy" id="2724927"/>
    <lineage>
        <taxon>Bacteria</taxon>
        <taxon>Pseudomonadati</taxon>
        <taxon>Pseudomonadota</taxon>
        <taxon>Alphaproteobacteria</taxon>
        <taxon>Acetobacterales</taxon>
        <taxon>Acetobacteraceae</taxon>
        <taxon>Gluconobacter</taxon>
    </lineage>
</organism>
<dbReference type="PATRIC" id="fig|442.7.peg.67"/>